<feature type="compositionally biased region" description="Acidic residues" evidence="1">
    <location>
        <begin position="781"/>
        <end position="791"/>
    </location>
</feature>
<comment type="caution">
    <text evidence="2">The sequence shown here is derived from an EMBL/GenBank/DDBJ whole genome shotgun (WGS) entry which is preliminary data.</text>
</comment>
<evidence type="ECO:0000313" key="2">
    <source>
        <dbReference type="EMBL" id="KAH9826893.1"/>
    </source>
</evidence>
<reference evidence="2 3" key="2">
    <citation type="journal article" date="2021" name="Curr. Genet.">
        <title>Genetic response to nitrogen starvation in the aggressive Eucalyptus foliar pathogen Teratosphaeria destructans.</title>
        <authorList>
            <person name="Havenga M."/>
            <person name="Wingfield B.D."/>
            <person name="Wingfield M.J."/>
            <person name="Dreyer L.L."/>
            <person name="Roets F."/>
            <person name="Aylward J."/>
        </authorList>
    </citation>
    <scope>NUCLEOTIDE SEQUENCE [LARGE SCALE GENOMIC DNA]</scope>
    <source>
        <strain evidence="2">CMW44962</strain>
    </source>
</reference>
<dbReference type="GO" id="GO:0003723">
    <property type="term" value="F:RNA binding"/>
    <property type="evidence" value="ECO:0007669"/>
    <property type="project" value="TreeGrafter"/>
</dbReference>
<dbReference type="Proteomes" id="UP001138500">
    <property type="component" value="Unassembled WGS sequence"/>
</dbReference>
<dbReference type="InterPro" id="IPR015943">
    <property type="entry name" value="WD40/YVTN_repeat-like_dom_sf"/>
</dbReference>
<dbReference type="SUPFAM" id="SSF50998">
    <property type="entry name" value="Quinoprotein alcohol dehydrogenase-like"/>
    <property type="match status" value="1"/>
</dbReference>
<dbReference type="SMART" id="SM00320">
    <property type="entry name" value="WD40"/>
    <property type="match status" value="8"/>
</dbReference>
<proteinExistence type="predicted"/>
<dbReference type="EMBL" id="RIBY02001945">
    <property type="protein sequence ID" value="KAH9826893.1"/>
    <property type="molecule type" value="Genomic_DNA"/>
</dbReference>
<dbReference type="InterPro" id="IPR001680">
    <property type="entry name" value="WD40_rpt"/>
</dbReference>
<feature type="region of interest" description="Disordered" evidence="1">
    <location>
        <begin position="725"/>
        <end position="791"/>
    </location>
</feature>
<name>A0A9W7SQV7_9PEZI</name>
<dbReference type="GO" id="GO:0032040">
    <property type="term" value="C:small-subunit processome"/>
    <property type="evidence" value="ECO:0007669"/>
    <property type="project" value="TreeGrafter"/>
</dbReference>
<feature type="region of interest" description="Disordered" evidence="1">
    <location>
        <begin position="568"/>
        <end position="600"/>
    </location>
</feature>
<protein>
    <submittedName>
        <fullName evidence="2">UTP4-U3 snoRNP protein</fullName>
    </submittedName>
</protein>
<dbReference type="PANTHER" id="PTHR44163">
    <property type="entry name" value="U3 SMALL NUCLEOLAR RNA-ASSOCIATED PROTEIN 4 HOMOLOG"/>
    <property type="match status" value="1"/>
</dbReference>
<sequence>MDVHRSRFVPYPTYAISALAFSRTNDAGCSGALPTLRLALGRENGTIEIWNPLRGSWVQESVFVGDGKGIDGLVWTQDPDEHDLEGNVIPGQYRLFSIGSAPAVTEWDLETGQIKRRSTGNFDEVWCLAAQPRWKPSKNDEEPRSQDLVAGCVDGSLVLMSTSDCDLQFKRTLARVGGKRPTCLCVTYQNRDVALAGFGDSTIRAYDTRNATMIRQMSLGGGVPGHPKNAMVWQIKALPNGDIVSGDSNGNVCFWDGRNYSQLRRLTGHDTDCLDLVTSADGKTIFSGSITGKIAVYKSADGRSSWAKTSHRRLHDGEVKALASYDSKKGLSIVVSGGSDMTPFVTPLREFGKENVRSLPYLPHDSPVASASRARLLISWWSKDVYVWRIARQKPISTDEETHPRKLVAKLSLSTSKEFIRSATVTADGKLLAVSTSAAIKVFQLKKRPGTDALAVRKVEMPRDFADDGARLVSFSPNGKWLAIVRADSEVHVARFAADFEQPKKIKCFSETVELDRHRRTMRHSAFAKYERSIVKVAWASDSSMLVAGDLAGFLDAWVLEGHEDITAPPVDKAKHDSDKGSDIGSEADSSDDDGDDDEEMTVYYGQHWTEAPNVHLIPKLESAPLVMAFRPTKVQDTTANGNPGVHVTRHNPHAHSHSLPAGEHRLWILTARHQMHEFDVLAGKITEWNRAIGAVWDAKDRLWLYGSSWLSMLDVKQDLSVENRELSKKRRRRRDAHDLETPKKAKSGAGNRIQRDGPDTVRQYKGGKWLTPEKTRRQQEEEEDEEEELELPLVRLHSRGHAVTGEDAVSGRGRAWWLTFKYRPILGIVPLADEDPVQDPDRPFEVAIVERPLKAKK</sequence>
<keyword evidence="3" id="KW-1185">Reference proteome</keyword>
<organism evidence="2 3">
    <name type="scientific">Teratosphaeria destructans</name>
    <dbReference type="NCBI Taxonomy" id="418781"/>
    <lineage>
        <taxon>Eukaryota</taxon>
        <taxon>Fungi</taxon>
        <taxon>Dikarya</taxon>
        <taxon>Ascomycota</taxon>
        <taxon>Pezizomycotina</taxon>
        <taxon>Dothideomycetes</taxon>
        <taxon>Dothideomycetidae</taxon>
        <taxon>Mycosphaerellales</taxon>
        <taxon>Teratosphaeriaceae</taxon>
        <taxon>Teratosphaeria</taxon>
    </lineage>
</organism>
<dbReference type="AlphaFoldDB" id="A0A9W7SQV7"/>
<dbReference type="GO" id="GO:0034455">
    <property type="term" value="C:t-UTP complex"/>
    <property type="evidence" value="ECO:0007669"/>
    <property type="project" value="TreeGrafter"/>
</dbReference>
<evidence type="ECO:0000256" key="1">
    <source>
        <dbReference type="SAM" id="MobiDB-lite"/>
    </source>
</evidence>
<gene>
    <name evidence="2" type="ORF">Tdes44962_MAKER03280</name>
</gene>
<dbReference type="Pfam" id="PF00400">
    <property type="entry name" value="WD40"/>
    <property type="match status" value="2"/>
</dbReference>
<accession>A0A9W7SQV7</accession>
<feature type="compositionally biased region" description="Basic and acidic residues" evidence="1">
    <location>
        <begin position="568"/>
        <end position="582"/>
    </location>
</feature>
<reference evidence="2 3" key="1">
    <citation type="journal article" date="2018" name="IMA Fungus">
        <title>IMA Genome-F 10: Nine draft genome sequences of Claviceps purpurea s.lat., including C. arundinis, C. humidiphila, and C. cf. spartinae, pseudomolecules for the pitch canker pathogen Fusarium circinatum, draft genome of Davidsoniella eucalypti, Grosmannia galeiformis, Quambalaria eucalypti, and Teratosphaeria destructans.</title>
        <authorList>
            <person name="Wingfield B.D."/>
            <person name="Liu M."/>
            <person name="Nguyen H.D."/>
            <person name="Lane F.A."/>
            <person name="Morgan S.W."/>
            <person name="De Vos L."/>
            <person name="Wilken P.M."/>
            <person name="Duong T.A."/>
            <person name="Aylward J."/>
            <person name="Coetzee M.P."/>
            <person name="Dadej K."/>
            <person name="De Beer Z.W."/>
            <person name="Findlay W."/>
            <person name="Havenga M."/>
            <person name="Kolarik M."/>
            <person name="Menzies J.G."/>
            <person name="Naidoo K."/>
            <person name="Pochopski O."/>
            <person name="Shoukouhi P."/>
            <person name="Santana Q.C."/>
            <person name="Seifert K.A."/>
            <person name="Soal N."/>
            <person name="Steenkamp E.T."/>
            <person name="Tatham C.T."/>
            <person name="van der Nest M.A."/>
            <person name="Wingfield M.J."/>
        </authorList>
    </citation>
    <scope>NUCLEOTIDE SEQUENCE [LARGE SCALE GENOMIC DNA]</scope>
    <source>
        <strain evidence="2">CMW44962</strain>
    </source>
</reference>
<dbReference type="PANTHER" id="PTHR44163:SF1">
    <property type="entry name" value="U3 SMALL NUCLEOLAR RNA-ASSOCIATED PROTEIN 4 HOMOLOG"/>
    <property type="match status" value="1"/>
</dbReference>
<evidence type="ECO:0000313" key="3">
    <source>
        <dbReference type="Proteomes" id="UP001138500"/>
    </source>
</evidence>
<dbReference type="InterPro" id="IPR046351">
    <property type="entry name" value="UTP4"/>
</dbReference>
<dbReference type="InterPro" id="IPR011047">
    <property type="entry name" value="Quinoprotein_ADH-like_sf"/>
</dbReference>
<dbReference type="Gene3D" id="2.130.10.10">
    <property type="entry name" value="YVTN repeat-like/Quinoprotein amine dehydrogenase"/>
    <property type="match status" value="2"/>
</dbReference>
<dbReference type="OrthoDB" id="8883818at2759"/>
<dbReference type="GO" id="GO:0000462">
    <property type="term" value="P:maturation of SSU-rRNA from tricistronic rRNA transcript (SSU-rRNA, 5.8S rRNA, LSU-rRNA)"/>
    <property type="evidence" value="ECO:0007669"/>
    <property type="project" value="InterPro"/>
</dbReference>
<feature type="compositionally biased region" description="Acidic residues" evidence="1">
    <location>
        <begin position="589"/>
        <end position="600"/>
    </location>
</feature>
<dbReference type="GO" id="GO:0030686">
    <property type="term" value="C:90S preribosome"/>
    <property type="evidence" value="ECO:0007669"/>
    <property type="project" value="InterPro"/>
</dbReference>